<reference evidence="7 8" key="1">
    <citation type="submission" date="2024-04" db="EMBL/GenBank/DDBJ databases">
        <title>Tritrichomonas musculus Genome.</title>
        <authorList>
            <person name="Alves-Ferreira E."/>
            <person name="Grigg M."/>
            <person name="Lorenzi H."/>
            <person name="Galac M."/>
        </authorList>
    </citation>
    <scope>NUCLEOTIDE SEQUENCE [LARGE SCALE GENOMIC DNA]</scope>
    <source>
        <strain evidence="7 8">EAF2021</strain>
    </source>
</reference>
<dbReference type="EMBL" id="JAPFFF010000014">
    <property type="protein sequence ID" value="KAK8870854.1"/>
    <property type="molecule type" value="Genomic_DNA"/>
</dbReference>
<dbReference type="SUPFAM" id="SSF48225">
    <property type="entry name" value="Seven-hairpin glycosidases"/>
    <property type="match status" value="1"/>
</dbReference>
<name>A0ABR2J037_9EUKA</name>
<keyword evidence="8" id="KW-1185">Reference proteome</keyword>
<sequence length="441" mass="51479">MNQYRFMFIAIYLFILPLGFTLFICYIFSRPPNLALPPFLISSLNTNFSNILPNQDQDINFRTILIEAAHLAFINYFTNCINHDEFRPISKKCLDNYGFSVSLFESLETLYILNMTDDFQKAKNYIMNFSFDNRGFINVHEFWSRGIASLIGAYQLSGDISFLFKASQLADQVLYREKNDFINIKLGESSSIATGKHFLSNWLSGVPEIMILNEFIQAPCYIEYIKREISRKSDIFIYPQEFTKKHTYEPIFNFLTTSFIKNANLVQKLLSLMPQINIKEIKHDYQSKSDFIDKSKKLLKHFKITKKTRLSELTLASQLLSFRNIFPPNLLDNLENEERYGDVKNMFGFQFKGDEIFDLSRRGEFDIVKKTITNSLQKYKTKTGFNGITSSSIGNKYLDDIQHTEFLGEWLKVGAMISCGYQFLFQTGIFNEYNHILKILY</sequence>
<dbReference type="InterPro" id="IPR050749">
    <property type="entry name" value="Glycosyl_Hydrolase_47"/>
</dbReference>
<proteinExistence type="inferred from homology"/>
<dbReference type="PANTHER" id="PTHR11742">
    <property type="entry name" value="MANNOSYL-OLIGOSACCHARIDE ALPHA-1,2-MANNOSIDASE-RELATED"/>
    <property type="match status" value="1"/>
</dbReference>
<keyword evidence="5" id="KW-1015">Disulfide bond</keyword>
<evidence type="ECO:0000256" key="1">
    <source>
        <dbReference type="ARBA" id="ARBA00001913"/>
    </source>
</evidence>
<comment type="caution">
    <text evidence="7">The sequence shown here is derived from an EMBL/GenBank/DDBJ whole genome shotgun (WGS) entry which is preliminary data.</text>
</comment>
<feature type="transmembrane region" description="Helical" evidence="6">
    <location>
        <begin position="7"/>
        <end position="29"/>
    </location>
</feature>
<dbReference type="InterPro" id="IPR012341">
    <property type="entry name" value="6hp_glycosidase-like_sf"/>
</dbReference>
<evidence type="ECO:0000256" key="3">
    <source>
        <dbReference type="ARBA" id="ARBA00007658"/>
    </source>
</evidence>
<evidence type="ECO:0000256" key="2">
    <source>
        <dbReference type="ARBA" id="ARBA00004922"/>
    </source>
</evidence>
<keyword evidence="4" id="KW-0378">Hydrolase</keyword>
<protein>
    <recommendedName>
        <fullName evidence="9">Alpha-1,2-Mannosidase</fullName>
    </recommendedName>
</protein>
<evidence type="ECO:0000256" key="5">
    <source>
        <dbReference type="ARBA" id="ARBA00023157"/>
    </source>
</evidence>
<comment type="similarity">
    <text evidence="3">Belongs to the glycosyl hydrolase 47 family.</text>
</comment>
<keyword evidence="6" id="KW-0472">Membrane</keyword>
<evidence type="ECO:0000256" key="4">
    <source>
        <dbReference type="ARBA" id="ARBA00022801"/>
    </source>
</evidence>
<dbReference type="Gene3D" id="1.50.10.10">
    <property type="match status" value="1"/>
</dbReference>
<dbReference type="PANTHER" id="PTHR11742:SF6">
    <property type="entry name" value="MANNOSYL-OLIGOSACCHARIDE ALPHA-1,2-MANNOSIDASE IA-RELATED"/>
    <property type="match status" value="1"/>
</dbReference>
<evidence type="ECO:0000313" key="7">
    <source>
        <dbReference type="EMBL" id="KAK8870854.1"/>
    </source>
</evidence>
<evidence type="ECO:0000313" key="8">
    <source>
        <dbReference type="Proteomes" id="UP001470230"/>
    </source>
</evidence>
<keyword evidence="6" id="KW-1133">Transmembrane helix</keyword>
<keyword evidence="6" id="KW-0812">Transmembrane</keyword>
<dbReference type="InterPro" id="IPR036026">
    <property type="entry name" value="Seven-hairpin_glycosidases"/>
</dbReference>
<accession>A0ABR2J037</accession>
<organism evidence="7 8">
    <name type="scientific">Tritrichomonas musculus</name>
    <dbReference type="NCBI Taxonomy" id="1915356"/>
    <lineage>
        <taxon>Eukaryota</taxon>
        <taxon>Metamonada</taxon>
        <taxon>Parabasalia</taxon>
        <taxon>Tritrichomonadida</taxon>
        <taxon>Tritrichomonadidae</taxon>
        <taxon>Tritrichomonas</taxon>
    </lineage>
</organism>
<gene>
    <name evidence="7" type="ORF">M9Y10_008752</name>
</gene>
<dbReference type="Proteomes" id="UP001470230">
    <property type="component" value="Unassembled WGS sequence"/>
</dbReference>
<dbReference type="Pfam" id="PF01532">
    <property type="entry name" value="Glyco_hydro_47"/>
    <property type="match status" value="1"/>
</dbReference>
<evidence type="ECO:0008006" key="9">
    <source>
        <dbReference type="Google" id="ProtNLM"/>
    </source>
</evidence>
<evidence type="ECO:0000256" key="6">
    <source>
        <dbReference type="SAM" id="Phobius"/>
    </source>
</evidence>
<comment type="pathway">
    <text evidence="2">Protein modification; protein glycosylation.</text>
</comment>
<comment type="cofactor">
    <cofactor evidence="1">
        <name>Ca(2+)</name>
        <dbReference type="ChEBI" id="CHEBI:29108"/>
    </cofactor>
</comment>
<dbReference type="InterPro" id="IPR001382">
    <property type="entry name" value="Glyco_hydro_47"/>
</dbReference>